<dbReference type="OrthoDB" id="9812349at2"/>
<comment type="caution">
    <text evidence="2">The sequence shown here is derived from an EMBL/GenBank/DDBJ whole genome shotgun (WGS) entry which is preliminary data.</text>
</comment>
<evidence type="ECO:0000313" key="2">
    <source>
        <dbReference type="EMBL" id="RAZ75160.1"/>
    </source>
</evidence>
<dbReference type="AlphaFoldDB" id="A0A330GNX3"/>
<keyword evidence="1" id="KW-0472">Membrane</keyword>
<evidence type="ECO:0000256" key="1">
    <source>
        <dbReference type="SAM" id="Phobius"/>
    </source>
</evidence>
<dbReference type="Proteomes" id="UP000251956">
    <property type="component" value="Unassembled WGS sequence"/>
</dbReference>
<dbReference type="PANTHER" id="PTHR34980">
    <property type="entry name" value="INNER MEMBRANE PROTEIN-RELATED-RELATED"/>
    <property type="match status" value="1"/>
</dbReference>
<protein>
    <submittedName>
        <fullName evidence="2">DUF805 domain-containing protein</fullName>
    </submittedName>
</protein>
<feature type="transmembrane region" description="Helical" evidence="1">
    <location>
        <begin position="60"/>
        <end position="79"/>
    </location>
</feature>
<keyword evidence="1" id="KW-0812">Transmembrane</keyword>
<dbReference type="GO" id="GO:0005886">
    <property type="term" value="C:plasma membrane"/>
    <property type="evidence" value="ECO:0007669"/>
    <property type="project" value="TreeGrafter"/>
</dbReference>
<feature type="transmembrane region" description="Helical" evidence="1">
    <location>
        <begin position="27"/>
        <end position="48"/>
    </location>
</feature>
<gene>
    <name evidence="2" type="ORF">DPM35_19850</name>
</gene>
<evidence type="ECO:0000313" key="3">
    <source>
        <dbReference type="Proteomes" id="UP000251956"/>
    </source>
</evidence>
<feature type="transmembrane region" description="Helical" evidence="1">
    <location>
        <begin position="91"/>
        <end position="110"/>
    </location>
</feature>
<dbReference type="PANTHER" id="PTHR34980:SF2">
    <property type="entry name" value="INNER MEMBRANE PROTEIN YHAH-RELATED"/>
    <property type="match status" value="1"/>
</dbReference>
<dbReference type="EMBL" id="QMBQ01000005">
    <property type="protein sequence ID" value="RAZ75160.1"/>
    <property type="molecule type" value="Genomic_DNA"/>
</dbReference>
<reference evidence="2 3" key="2">
    <citation type="submission" date="2018-07" db="EMBL/GenBank/DDBJ databases">
        <title>Diversity of Mesorhizobium strains in Brazil.</title>
        <authorList>
            <person name="Helene L.C.F."/>
            <person name="Dall'Agnol R."/>
            <person name="Delamuta J.R.M."/>
            <person name="Hungria M."/>
        </authorList>
    </citation>
    <scope>NUCLEOTIDE SEQUENCE [LARGE SCALE GENOMIC DNA]</scope>
    <source>
        <strain evidence="2 3">CNPSo 3140</strain>
    </source>
</reference>
<organism evidence="2 3">
    <name type="scientific">Mesorhizobium atlanticum</name>
    <dbReference type="NCBI Taxonomy" id="2233532"/>
    <lineage>
        <taxon>Bacteria</taxon>
        <taxon>Pseudomonadati</taxon>
        <taxon>Pseudomonadota</taxon>
        <taxon>Alphaproteobacteria</taxon>
        <taxon>Hyphomicrobiales</taxon>
        <taxon>Phyllobacteriaceae</taxon>
        <taxon>Mesorhizobium</taxon>
    </lineage>
</organism>
<keyword evidence="1" id="KW-1133">Transmembrane helix</keyword>
<keyword evidence="3" id="KW-1185">Reference proteome</keyword>
<dbReference type="Pfam" id="PF05656">
    <property type="entry name" value="DUF805"/>
    <property type="match status" value="1"/>
</dbReference>
<sequence>MTERTRLSERSQFFWLFFSLSGRLSPVAYALAGVLLVLVQFFPFYQFARVELNTTASQNWAMICWGVLLISAWATFAVTAKRFHDFGKPTYFALISLIIGPILLIILSCFRSDPGPNRYGRRTNAPADP</sequence>
<proteinExistence type="predicted"/>
<dbReference type="InterPro" id="IPR008523">
    <property type="entry name" value="DUF805"/>
</dbReference>
<name>A0A330GNX3_9HYPH</name>
<accession>A0A330GNX3</accession>
<reference evidence="3" key="1">
    <citation type="submission" date="2018-06" db="EMBL/GenBank/DDBJ databases">
        <authorList>
            <person name="Helene L.C."/>
            <person name="Dall'Agnol R."/>
            <person name="Delamuta J.R."/>
            <person name="Hungria M."/>
        </authorList>
    </citation>
    <scope>NUCLEOTIDE SEQUENCE [LARGE SCALE GENOMIC DNA]</scope>
    <source>
        <strain evidence="3">CNPSo 3140</strain>
    </source>
</reference>